<evidence type="ECO:0000313" key="2">
    <source>
        <dbReference type="WBParaSite" id="ES5_v2.g24949.t1"/>
    </source>
</evidence>
<proteinExistence type="predicted"/>
<evidence type="ECO:0000313" key="1">
    <source>
        <dbReference type="Proteomes" id="UP000887579"/>
    </source>
</evidence>
<organism evidence="1 2">
    <name type="scientific">Panagrolaimus sp. ES5</name>
    <dbReference type="NCBI Taxonomy" id="591445"/>
    <lineage>
        <taxon>Eukaryota</taxon>
        <taxon>Metazoa</taxon>
        <taxon>Ecdysozoa</taxon>
        <taxon>Nematoda</taxon>
        <taxon>Chromadorea</taxon>
        <taxon>Rhabditida</taxon>
        <taxon>Tylenchina</taxon>
        <taxon>Panagrolaimomorpha</taxon>
        <taxon>Panagrolaimoidea</taxon>
        <taxon>Panagrolaimidae</taxon>
        <taxon>Panagrolaimus</taxon>
    </lineage>
</organism>
<reference evidence="2" key="1">
    <citation type="submission" date="2022-11" db="UniProtKB">
        <authorList>
            <consortium name="WormBaseParasite"/>
        </authorList>
    </citation>
    <scope>IDENTIFICATION</scope>
</reference>
<protein>
    <submittedName>
        <fullName evidence="2">ShKT domain-containing protein</fullName>
    </submittedName>
</protein>
<name>A0AC34G5G2_9BILA</name>
<accession>A0AC34G5G2</accession>
<sequence>MFLIKICALIFAANLVSAQFSHETSEKMINFVAASFTPFMSHDYTLANACFEKSYPNGNWMTVFSFKGTIGKDDMNQTAHGNLDTYVPWINGNVSYGNVNPDIVQASNGAYDVIAPLIFSHRGYNFIFTGHSLGGAIASLTALTAKLAIKTANISLFTFGEPRYHEYKLAQTFENNLSNGFRVIHDSDVVPHMPMCGTRFSASCTENTFYHYPQEIWFNKPSMNDSNYKLCSSSNGEDPKCSNSISEPSFLLNFGTDLGAEMHMTYYNQKLDDYGYSGCGQIPCEDVATDCASKNKECTNSLYKPAMCKYCRKTCNLCNDRKCYN</sequence>
<dbReference type="Proteomes" id="UP000887579">
    <property type="component" value="Unplaced"/>
</dbReference>
<dbReference type="WBParaSite" id="ES5_v2.g24949.t1">
    <property type="protein sequence ID" value="ES5_v2.g24949.t1"/>
    <property type="gene ID" value="ES5_v2.g24949"/>
</dbReference>